<sequence>MDLINGLHLCFQGSSIQSAAVDSTSVMTIAPLHPVTLAPPTSDALFGCAKGFVHKVKVSDTVPPVRQKLRSLPLSVRSTEIHHLLQAGVIEKIDASPWVSPISLYPQNCHSVCYPPESALESCSYRFPHGLPCHTSCYNWHLTF</sequence>
<name>A0ABV0NLF7_9TELE</name>
<keyword evidence="2" id="KW-1185">Reference proteome</keyword>
<evidence type="ECO:0000313" key="2">
    <source>
        <dbReference type="Proteomes" id="UP001476798"/>
    </source>
</evidence>
<proteinExistence type="predicted"/>
<accession>A0ABV0NLF7</accession>
<evidence type="ECO:0000313" key="1">
    <source>
        <dbReference type="EMBL" id="MEQ2172239.1"/>
    </source>
</evidence>
<comment type="caution">
    <text evidence="1">The sequence shown here is derived from an EMBL/GenBank/DDBJ whole genome shotgun (WGS) entry which is preliminary data.</text>
</comment>
<reference evidence="1 2" key="1">
    <citation type="submission" date="2021-06" db="EMBL/GenBank/DDBJ databases">
        <authorList>
            <person name="Palmer J.M."/>
        </authorList>
    </citation>
    <scope>NUCLEOTIDE SEQUENCE [LARGE SCALE GENOMIC DNA]</scope>
    <source>
        <strain evidence="1 2">GA_2019</strain>
        <tissue evidence="1">Muscle</tissue>
    </source>
</reference>
<dbReference type="EMBL" id="JAHRIO010041646">
    <property type="protein sequence ID" value="MEQ2172239.1"/>
    <property type="molecule type" value="Genomic_DNA"/>
</dbReference>
<dbReference type="Proteomes" id="UP001476798">
    <property type="component" value="Unassembled WGS sequence"/>
</dbReference>
<gene>
    <name evidence="1" type="ORF">GOODEAATRI_019077</name>
</gene>
<organism evidence="1 2">
    <name type="scientific">Goodea atripinnis</name>
    <dbReference type="NCBI Taxonomy" id="208336"/>
    <lineage>
        <taxon>Eukaryota</taxon>
        <taxon>Metazoa</taxon>
        <taxon>Chordata</taxon>
        <taxon>Craniata</taxon>
        <taxon>Vertebrata</taxon>
        <taxon>Euteleostomi</taxon>
        <taxon>Actinopterygii</taxon>
        <taxon>Neopterygii</taxon>
        <taxon>Teleostei</taxon>
        <taxon>Neoteleostei</taxon>
        <taxon>Acanthomorphata</taxon>
        <taxon>Ovalentaria</taxon>
        <taxon>Atherinomorphae</taxon>
        <taxon>Cyprinodontiformes</taxon>
        <taxon>Goodeidae</taxon>
        <taxon>Goodea</taxon>
    </lineage>
</organism>
<dbReference type="Gene3D" id="3.10.10.10">
    <property type="entry name" value="HIV Type 1 Reverse Transcriptase, subunit A, domain 1"/>
    <property type="match status" value="1"/>
</dbReference>
<protein>
    <submittedName>
        <fullName evidence="1">Uncharacterized protein</fullName>
    </submittedName>
</protein>